<comment type="caution">
    <text evidence="7">The sequence shown here is derived from an EMBL/GenBank/DDBJ whole genome shotgun (WGS) entry which is preliminary data.</text>
</comment>
<dbReference type="EMBL" id="CAIJEO010000004">
    <property type="protein sequence ID" value="CAD0090282.1"/>
    <property type="molecule type" value="Genomic_DNA"/>
</dbReference>
<dbReference type="SMART" id="SM00835">
    <property type="entry name" value="Cupin_1"/>
    <property type="match status" value="2"/>
</dbReference>
<keyword evidence="3" id="KW-0464">Manganese</keyword>
<feature type="signal peptide" evidence="5">
    <location>
        <begin position="1"/>
        <end position="19"/>
    </location>
</feature>
<evidence type="ECO:0000259" key="6">
    <source>
        <dbReference type="SMART" id="SM00835"/>
    </source>
</evidence>
<dbReference type="Proteomes" id="UP000714618">
    <property type="component" value="Unassembled WGS sequence"/>
</dbReference>
<dbReference type="InterPro" id="IPR006045">
    <property type="entry name" value="Cupin_1"/>
</dbReference>
<dbReference type="Gene3D" id="2.60.120.10">
    <property type="entry name" value="Jelly Rolls"/>
    <property type="match status" value="2"/>
</dbReference>
<keyword evidence="5" id="KW-0732">Signal</keyword>
<feature type="binding site" evidence="3">
    <location>
        <position position="198"/>
    </location>
    <ligand>
        <name>Mn(2+)</name>
        <dbReference type="ChEBI" id="CHEBI:29035"/>
        <label>1</label>
    </ligand>
</feature>
<dbReference type="GO" id="GO:0033609">
    <property type="term" value="P:oxalate metabolic process"/>
    <property type="evidence" value="ECO:0007669"/>
    <property type="project" value="InterPro"/>
</dbReference>
<dbReference type="InterPro" id="IPR017774">
    <property type="entry name" value="Bicupin_oxalate_deCO2ase/Oxase"/>
</dbReference>
<evidence type="ECO:0000313" key="8">
    <source>
        <dbReference type="Proteomes" id="UP000714618"/>
    </source>
</evidence>
<dbReference type="InterPro" id="IPR051610">
    <property type="entry name" value="GPI/OXD"/>
</dbReference>
<dbReference type="NCBIfam" id="TIGR03404">
    <property type="entry name" value="bicupin_oxalic"/>
    <property type="match status" value="1"/>
</dbReference>
<feature type="domain" description="Cupin type-1" evidence="6">
    <location>
        <begin position="157"/>
        <end position="289"/>
    </location>
</feature>
<feature type="binding site" evidence="3">
    <location>
        <position position="382"/>
    </location>
    <ligand>
        <name>Mn(2+)</name>
        <dbReference type="ChEBI" id="CHEBI:29035"/>
        <label>2</label>
    </ligand>
</feature>
<dbReference type="AlphaFoldDB" id="A0A9N8JQ30"/>
<comment type="cofactor">
    <cofactor evidence="3">
        <name>Mn(2+)</name>
        <dbReference type="ChEBI" id="CHEBI:29035"/>
    </cofactor>
    <text evidence="3">Binds 2 manganese ions per subunit.</text>
</comment>
<feature type="chain" id="PRO_5040349545" description="Cupin type-1 domain-containing protein" evidence="5">
    <location>
        <begin position="20"/>
        <end position="619"/>
    </location>
</feature>
<evidence type="ECO:0000256" key="1">
    <source>
        <dbReference type="ARBA" id="ARBA00022723"/>
    </source>
</evidence>
<feature type="binding site" evidence="3">
    <location>
        <position position="194"/>
    </location>
    <ligand>
        <name>Mn(2+)</name>
        <dbReference type="ChEBI" id="CHEBI:29035"/>
        <label>1</label>
    </ligand>
</feature>
<dbReference type="CDD" id="cd20305">
    <property type="entry name" value="cupin_OxDC_C"/>
    <property type="match status" value="1"/>
</dbReference>
<accession>A0A9N8JQ30</accession>
<evidence type="ECO:0000256" key="4">
    <source>
        <dbReference type="SAM" id="MobiDB-lite"/>
    </source>
</evidence>
<evidence type="ECO:0000256" key="2">
    <source>
        <dbReference type="PIRSR" id="PIRSR617774-1"/>
    </source>
</evidence>
<evidence type="ECO:0000313" key="7">
    <source>
        <dbReference type="EMBL" id="CAD0090282.1"/>
    </source>
</evidence>
<keyword evidence="1 3" id="KW-0479">Metal-binding</keyword>
<feature type="binding site" evidence="3">
    <location>
        <position position="377"/>
    </location>
    <ligand>
        <name>Mn(2+)</name>
        <dbReference type="ChEBI" id="CHEBI:29035"/>
        <label>2</label>
    </ligand>
</feature>
<feature type="binding site" evidence="3">
    <location>
        <position position="421"/>
    </location>
    <ligand>
        <name>Mn(2+)</name>
        <dbReference type="ChEBI" id="CHEBI:29035"/>
        <label>2</label>
    </ligand>
</feature>
<reference evidence="7" key="1">
    <citation type="submission" date="2020-06" db="EMBL/GenBank/DDBJ databases">
        <authorList>
            <person name="Onetto C."/>
        </authorList>
    </citation>
    <scope>NUCLEOTIDE SEQUENCE</scope>
</reference>
<dbReference type="InterPro" id="IPR014710">
    <property type="entry name" value="RmlC-like_jellyroll"/>
</dbReference>
<organism evidence="7 8">
    <name type="scientific">Aureobasidium mustum</name>
    <dbReference type="NCBI Taxonomy" id="2773714"/>
    <lineage>
        <taxon>Eukaryota</taxon>
        <taxon>Fungi</taxon>
        <taxon>Dikarya</taxon>
        <taxon>Ascomycota</taxon>
        <taxon>Pezizomycotina</taxon>
        <taxon>Dothideomycetes</taxon>
        <taxon>Dothideomycetidae</taxon>
        <taxon>Dothideales</taxon>
        <taxon>Saccotheciaceae</taxon>
        <taxon>Aureobasidium</taxon>
    </lineage>
</organism>
<dbReference type="Pfam" id="PF00190">
    <property type="entry name" value="Cupin_1"/>
    <property type="match status" value="2"/>
</dbReference>
<dbReference type="PANTHER" id="PTHR35848:SF9">
    <property type="entry name" value="SLL1358 PROTEIN"/>
    <property type="match status" value="1"/>
</dbReference>
<name>A0A9N8JQ30_9PEZI</name>
<feature type="region of interest" description="Disordered" evidence="4">
    <location>
        <begin position="587"/>
        <end position="619"/>
    </location>
</feature>
<dbReference type="PANTHER" id="PTHR35848">
    <property type="entry name" value="OXALATE-BINDING PROTEIN"/>
    <property type="match status" value="1"/>
</dbReference>
<feature type="domain" description="Cupin type-1" evidence="6">
    <location>
        <begin position="330"/>
        <end position="471"/>
    </location>
</feature>
<evidence type="ECO:0000256" key="3">
    <source>
        <dbReference type="PIRSR" id="PIRSR617774-2"/>
    </source>
</evidence>
<evidence type="ECO:0000256" key="5">
    <source>
        <dbReference type="SAM" id="SignalP"/>
    </source>
</evidence>
<keyword evidence="8" id="KW-1185">Reference proteome</keyword>
<proteinExistence type="predicted"/>
<dbReference type="SUPFAM" id="SSF51182">
    <property type="entry name" value="RmlC-like cupins"/>
    <property type="match status" value="1"/>
</dbReference>
<feature type="compositionally biased region" description="Basic residues" evidence="4">
    <location>
        <begin position="608"/>
        <end position="619"/>
    </location>
</feature>
<feature type="binding site" evidence="3">
    <location>
        <position position="375"/>
    </location>
    <ligand>
        <name>Mn(2+)</name>
        <dbReference type="ChEBI" id="CHEBI:29035"/>
        <label>2</label>
    </ligand>
</feature>
<dbReference type="GO" id="GO:0046872">
    <property type="term" value="F:metal ion binding"/>
    <property type="evidence" value="ECO:0007669"/>
    <property type="project" value="UniProtKB-KW"/>
</dbReference>
<gene>
    <name evidence="7" type="ORF">AWRI4233_LOCUS2621</name>
</gene>
<sequence>MRTGVSLLAATGLLGSVFAAPAPAPNRVKPRQKSAVQFLDNTNNPTATPFGPAGASGSLRGGSELLGVNPTNVIKSYNPGVVPSSAYSVGPLQTADADTGFYLDLSQIENPQPIRGEGGKSPTDPGPRNEMIEKQNPDLYAPPGTDAGDVSNAKWPLGLSHNRHGKNGAGWARQQNVDILPVAKNMAADRFSGHQANEWSYILNGSVRINAVNEAGETFTDDLSQGDVWFFPAGVPHSIQAGPTGVEFLLVFDEGSFSEDNTFLVSELFARNPKSVLAKDLRVDLSALDNIPQDQLYIFNGSAYPANVSDPLNNVTGPAGNIPNSKGYSYHFSEQAPYEVPGGSVKILDTQTFPAAFDFAVGLFTIKPGAMRELHWHTTSDEWDFILSGQGRLTLFQAPQASRTFDFQAGDVGYVPVVTAHYLENTGTEDLIYIEVLQAPIYNDISVAQWLGLTPKQVVKEHLGFSDDTLNRLPKIKPFILPGSTDLGATNFTSEVDENAIAVLVHHISKEQLVRQIWTEKKKFLLLLRRPDDLLHLLDGMIRTRSIHMVNDTDEEQTLVDDTDEEELQANSMDEEEILADDVVDDDDKADNLANDHTSADEEPTIKAIRKTARSSRKY</sequence>
<feature type="active site" description="Proton donor" evidence="2">
    <location>
        <position position="435"/>
    </location>
</feature>
<dbReference type="OrthoDB" id="10263073at2759"/>
<feature type="binding site" evidence="3">
    <location>
        <position position="237"/>
    </location>
    <ligand>
        <name>Mn(2+)</name>
        <dbReference type="ChEBI" id="CHEBI:29035"/>
        <label>1</label>
    </ligand>
</feature>
<feature type="region of interest" description="Disordered" evidence="4">
    <location>
        <begin position="108"/>
        <end position="152"/>
    </location>
</feature>
<dbReference type="InterPro" id="IPR011051">
    <property type="entry name" value="RmlC_Cupin_sf"/>
</dbReference>
<protein>
    <recommendedName>
        <fullName evidence="6">Cupin type-1 domain-containing protein</fullName>
    </recommendedName>
</protein>